<feature type="transmembrane region" description="Helical" evidence="7">
    <location>
        <begin position="300"/>
        <end position="319"/>
    </location>
</feature>
<keyword evidence="10" id="KW-1185">Reference proteome</keyword>
<dbReference type="PROSITE" id="PS50850">
    <property type="entry name" value="MFS"/>
    <property type="match status" value="1"/>
</dbReference>
<accession>A0A6N7EK18</accession>
<keyword evidence="3" id="KW-1003">Cell membrane</keyword>
<keyword evidence="4 7" id="KW-0812">Transmembrane</keyword>
<evidence type="ECO:0000313" key="9">
    <source>
        <dbReference type="EMBL" id="MPV37438.1"/>
    </source>
</evidence>
<organism evidence="9 10">
    <name type="scientific">Georgenia subflava</name>
    <dbReference type="NCBI Taxonomy" id="1622177"/>
    <lineage>
        <taxon>Bacteria</taxon>
        <taxon>Bacillati</taxon>
        <taxon>Actinomycetota</taxon>
        <taxon>Actinomycetes</taxon>
        <taxon>Micrococcales</taxon>
        <taxon>Bogoriellaceae</taxon>
        <taxon>Georgenia</taxon>
    </lineage>
</organism>
<evidence type="ECO:0000256" key="1">
    <source>
        <dbReference type="ARBA" id="ARBA00004651"/>
    </source>
</evidence>
<proteinExistence type="predicted"/>
<dbReference type="InterPro" id="IPR036259">
    <property type="entry name" value="MFS_trans_sf"/>
</dbReference>
<comment type="caution">
    <text evidence="9">The sequence shown here is derived from an EMBL/GenBank/DDBJ whole genome shotgun (WGS) entry which is preliminary data.</text>
</comment>
<dbReference type="Proteomes" id="UP000437709">
    <property type="component" value="Unassembled WGS sequence"/>
</dbReference>
<feature type="transmembrane region" description="Helical" evidence="7">
    <location>
        <begin position="64"/>
        <end position="81"/>
    </location>
</feature>
<dbReference type="Gene3D" id="1.20.1250.20">
    <property type="entry name" value="MFS general substrate transporter like domains"/>
    <property type="match status" value="1"/>
</dbReference>
<protein>
    <submittedName>
        <fullName evidence="9">MFS transporter</fullName>
    </submittedName>
</protein>
<dbReference type="PANTHER" id="PTHR23513">
    <property type="entry name" value="INTEGRAL MEMBRANE EFFLUX PROTEIN-RELATED"/>
    <property type="match status" value="1"/>
</dbReference>
<feature type="domain" description="Major facilitator superfamily (MFS) profile" evidence="8">
    <location>
        <begin position="234"/>
        <end position="426"/>
    </location>
</feature>
<evidence type="ECO:0000256" key="7">
    <source>
        <dbReference type="SAM" id="Phobius"/>
    </source>
</evidence>
<keyword evidence="2" id="KW-0813">Transport</keyword>
<evidence type="ECO:0000256" key="4">
    <source>
        <dbReference type="ARBA" id="ARBA00022692"/>
    </source>
</evidence>
<feature type="transmembrane region" description="Helical" evidence="7">
    <location>
        <begin position="88"/>
        <end position="108"/>
    </location>
</feature>
<feature type="transmembrane region" description="Helical" evidence="7">
    <location>
        <begin position="325"/>
        <end position="344"/>
    </location>
</feature>
<feature type="transmembrane region" description="Helical" evidence="7">
    <location>
        <begin position="270"/>
        <end position="288"/>
    </location>
</feature>
<feature type="transmembrane region" description="Helical" evidence="7">
    <location>
        <begin position="397"/>
        <end position="416"/>
    </location>
</feature>
<dbReference type="SUPFAM" id="SSF103473">
    <property type="entry name" value="MFS general substrate transporter"/>
    <property type="match status" value="1"/>
</dbReference>
<dbReference type="CDD" id="cd06173">
    <property type="entry name" value="MFS_MefA_like"/>
    <property type="match status" value="1"/>
</dbReference>
<evidence type="ECO:0000256" key="3">
    <source>
        <dbReference type="ARBA" id="ARBA00022475"/>
    </source>
</evidence>
<feature type="transmembrane region" description="Helical" evidence="7">
    <location>
        <begin position="114"/>
        <end position="132"/>
    </location>
</feature>
<evidence type="ECO:0000313" key="10">
    <source>
        <dbReference type="Proteomes" id="UP000437709"/>
    </source>
</evidence>
<keyword evidence="6 7" id="KW-0472">Membrane</keyword>
<gene>
    <name evidence="9" type="ORF">GB881_10340</name>
</gene>
<dbReference type="GO" id="GO:0005886">
    <property type="term" value="C:plasma membrane"/>
    <property type="evidence" value="ECO:0007669"/>
    <property type="project" value="UniProtKB-SubCell"/>
</dbReference>
<evidence type="ECO:0000259" key="8">
    <source>
        <dbReference type="PROSITE" id="PS50850"/>
    </source>
</evidence>
<evidence type="ECO:0000256" key="6">
    <source>
        <dbReference type="ARBA" id="ARBA00023136"/>
    </source>
</evidence>
<feature type="transmembrane region" description="Helical" evidence="7">
    <location>
        <begin position="372"/>
        <end position="391"/>
    </location>
</feature>
<dbReference type="AlphaFoldDB" id="A0A6N7EK18"/>
<evidence type="ECO:0000256" key="5">
    <source>
        <dbReference type="ARBA" id="ARBA00022989"/>
    </source>
</evidence>
<dbReference type="GO" id="GO:0022857">
    <property type="term" value="F:transmembrane transporter activity"/>
    <property type="evidence" value="ECO:0007669"/>
    <property type="project" value="InterPro"/>
</dbReference>
<reference evidence="9 10" key="1">
    <citation type="submission" date="2019-10" db="EMBL/GenBank/DDBJ databases">
        <title>Georgenia wutianyii sp. nov. and Georgenia yuyongxinii sp. nov. isolated from plateau pika (Ochotona curzoniae) in the Qinghai-Tibet plateau of China.</title>
        <authorList>
            <person name="Tian Z."/>
        </authorList>
    </citation>
    <scope>NUCLEOTIDE SEQUENCE [LARGE SCALE GENOMIC DNA]</scope>
    <source>
        <strain evidence="9 10">JCM 19765</strain>
    </source>
</reference>
<feature type="transmembrane region" description="Helical" evidence="7">
    <location>
        <begin position="244"/>
        <end position="264"/>
    </location>
</feature>
<dbReference type="InterPro" id="IPR020846">
    <property type="entry name" value="MFS_dom"/>
</dbReference>
<comment type="subcellular location">
    <subcellularLocation>
        <location evidence="1">Cell membrane</location>
        <topology evidence="1">Multi-pass membrane protein</topology>
    </subcellularLocation>
</comment>
<evidence type="ECO:0000256" key="2">
    <source>
        <dbReference type="ARBA" id="ARBA00022448"/>
    </source>
</evidence>
<name>A0A6N7EK18_9MICO</name>
<dbReference type="Pfam" id="PF05977">
    <property type="entry name" value="MFS_3"/>
    <property type="match status" value="1"/>
</dbReference>
<keyword evidence="5 7" id="KW-1133">Transmembrane helix</keyword>
<sequence length="426" mass="44966">MGSVTEHGGRESEPRDVFRLPGFLAFWTAESVSGLGNQITTLALQVLVVVTLSGSATDVGLVNAARWLPYLVLGLVIGALVDRRRRKPIMVVTDLGRALLLGLIPLLWALDRLSVPVVVAFVAAFGLLSLLNDAASQSFLPRLVPRSSLLAANARLDQVGAVVQTSGPAVAGGLVTVLGAPLAVLVDAGSYLFSAVTLTRIRLEESTTQVRRASVNLWAEVAEGVRWVYRHRTLAPQALSTHGWFLFNSMLVTVFVPFVLVGLGLTATELGIALAGAGVGALVGSLLSTRIGMRWGAGRAVIAARLVMPLGWVVIALAPADGDRWTTVAVLAAGQLVYGFTMGAENANEMGYRQAVTPDELQGRMNTTMRSVNRAMIVVGAPVGGLLADTLGYRPTMWIALAGFVVVALLLAASPFRHARHDDGTP</sequence>
<dbReference type="EMBL" id="WHPC01000036">
    <property type="protein sequence ID" value="MPV37438.1"/>
    <property type="molecule type" value="Genomic_DNA"/>
</dbReference>
<dbReference type="OrthoDB" id="9815525at2"/>
<dbReference type="InterPro" id="IPR010290">
    <property type="entry name" value="TM_effector"/>
</dbReference>
<dbReference type="PANTHER" id="PTHR23513:SF6">
    <property type="entry name" value="MAJOR FACILITATOR SUPERFAMILY ASSOCIATED DOMAIN-CONTAINING PROTEIN"/>
    <property type="match status" value="1"/>
</dbReference>